<dbReference type="Gene3D" id="2.40.50.140">
    <property type="entry name" value="Nucleic acid-binding proteins"/>
    <property type="match status" value="1"/>
</dbReference>
<reference evidence="1" key="1">
    <citation type="submission" date="2020-05" db="EMBL/GenBank/DDBJ databases">
        <authorList>
            <person name="Chiriac C."/>
            <person name="Salcher M."/>
            <person name="Ghai R."/>
            <person name="Kavagutti S V."/>
        </authorList>
    </citation>
    <scope>NUCLEOTIDE SEQUENCE</scope>
</reference>
<proteinExistence type="predicted"/>
<name>A0A6J5R354_9CAUD</name>
<accession>A0A6J5R354</accession>
<dbReference type="EMBL" id="LR797151">
    <property type="protein sequence ID" value="CAB4190372.1"/>
    <property type="molecule type" value="Genomic_DNA"/>
</dbReference>
<gene>
    <name evidence="1" type="ORF">UFOVP1192_56</name>
</gene>
<protein>
    <submittedName>
        <fullName evidence="1">Uncharacterized protein</fullName>
    </submittedName>
</protein>
<dbReference type="InterPro" id="IPR012340">
    <property type="entry name" value="NA-bd_OB-fold"/>
</dbReference>
<sequence>MAKTRLPAMVTETLEVKWSNLNKPDVNFGVHSANHNITVVITPKLQKLLTELTKKSGAKKLNGMTEKDNVKYIKFKSKTHVESADGKFPCVDAASKETAAVAFGGDKVRLKLQPMVLDRDNSLSLYLNGVQIITKGEYKPSSGFEPVEGGFDGSTFVESKPTVTKEKVDELIEEDIPF</sequence>
<organism evidence="1">
    <name type="scientific">uncultured Caudovirales phage</name>
    <dbReference type="NCBI Taxonomy" id="2100421"/>
    <lineage>
        <taxon>Viruses</taxon>
        <taxon>Duplodnaviria</taxon>
        <taxon>Heunggongvirae</taxon>
        <taxon>Uroviricota</taxon>
        <taxon>Caudoviricetes</taxon>
        <taxon>Peduoviridae</taxon>
        <taxon>Maltschvirus</taxon>
        <taxon>Maltschvirus maltsch</taxon>
    </lineage>
</organism>
<evidence type="ECO:0000313" key="1">
    <source>
        <dbReference type="EMBL" id="CAB4190372.1"/>
    </source>
</evidence>